<dbReference type="Proteomes" id="UP001562425">
    <property type="component" value="Unassembled WGS sequence"/>
</dbReference>
<keyword evidence="1" id="KW-1133">Transmembrane helix</keyword>
<protein>
    <submittedName>
        <fullName evidence="2">Uncharacterized protein</fullName>
    </submittedName>
</protein>
<name>A0ABD1CQ38_CULPP</name>
<reference evidence="2 3" key="1">
    <citation type="submission" date="2024-05" db="EMBL/GenBank/DDBJ databases">
        <title>Culex pipiens pipiens assembly and annotation.</title>
        <authorList>
            <person name="Alout H."/>
            <person name="Durand T."/>
        </authorList>
    </citation>
    <scope>NUCLEOTIDE SEQUENCE [LARGE SCALE GENOMIC DNA]</scope>
    <source>
        <strain evidence="2">HA-2024</strain>
        <tissue evidence="2">Whole body</tissue>
    </source>
</reference>
<feature type="transmembrane region" description="Helical" evidence="1">
    <location>
        <begin position="6"/>
        <end position="26"/>
    </location>
</feature>
<evidence type="ECO:0000313" key="2">
    <source>
        <dbReference type="EMBL" id="KAL1378516.1"/>
    </source>
</evidence>
<evidence type="ECO:0000256" key="1">
    <source>
        <dbReference type="SAM" id="Phobius"/>
    </source>
</evidence>
<feature type="non-terminal residue" evidence="2">
    <location>
        <position position="47"/>
    </location>
</feature>
<proteinExistence type="predicted"/>
<evidence type="ECO:0000313" key="3">
    <source>
        <dbReference type="Proteomes" id="UP001562425"/>
    </source>
</evidence>
<keyword evidence="1" id="KW-0812">Transmembrane</keyword>
<gene>
    <name evidence="2" type="ORF">pipiens_015531</name>
</gene>
<accession>A0ABD1CQ38</accession>
<dbReference type="AlphaFoldDB" id="A0ABD1CQ38"/>
<comment type="caution">
    <text evidence="2">The sequence shown here is derived from an EMBL/GenBank/DDBJ whole genome shotgun (WGS) entry which is preliminary data.</text>
</comment>
<keyword evidence="1" id="KW-0472">Membrane</keyword>
<dbReference type="EMBL" id="JBEHCU010010266">
    <property type="protein sequence ID" value="KAL1378516.1"/>
    <property type="molecule type" value="Genomic_DNA"/>
</dbReference>
<sequence>MTPKEWLALFAFYAAYLFFGASVFYHNEHALETDRRADELAERIEMN</sequence>
<keyword evidence="3" id="KW-1185">Reference proteome</keyword>
<organism evidence="2 3">
    <name type="scientific">Culex pipiens pipiens</name>
    <name type="common">Northern house mosquito</name>
    <dbReference type="NCBI Taxonomy" id="38569"/>
    <lineage>
        <taxon>Eukaryota</taxon>
        <taxon>Metazoa</taxon>
        <taxon>Ecdysozoa</taxon>
        <taxon>Arthropoda</taxon>
        <taxon>Hexapoda</taxon>
        <taxon>Insecta</taxon>
        <taxon>Pterygota</taxon>
        <taxon>Neoptera</taxon>
        <taxon>Endopterygota</taxon>
        <taxon>Diptera</taxon>
        <taxon>Nematocera</taxon>
        <taxon>Culicoidea</taxon>
        <taxon>Culicidae</taxon>
        <taxon>Culicinae</taxon>
        <taxon>Culicini</taxon>
        <taxon>Culex</taxon>
        <taxon>Culex</taxon>
    </lineage>
</organism>